<feature type="compositionally biased region" description="Basic and acidic residues" evidence="9">
    <location>
        <begin position="656"/>
        <end position="668"/>
    </location>
</feature>
<comment type="similarity">
    <text evidence="2">Belongs to the WD repeat EDC4 family.</text>
</comment>
<sequence length="1437" mass="160669">MEEKTEITLTAGYHRVNSREVDLFLDPDSDPGSSKPQSTSVKSQTVTKFNWPKAYYIGSLITASNTFIAYVIRGKSDAVRILNRLTAARVLIKGFAGPVCDVAFAHSDSSLFAAIDESGSIYIYSISQPDPSSKNIETKLLLKIEKRNTIRNPSHRIVWSPHIHHTKDEKEELIVETNYLAATSVNDIEVFKLFQIINDEITKLDKPVIKNDEDLLKGFPGYVTFEAHSNVITDVSIAPDGAVMCTSSDDGYVRFWNTAGLTEDKTEIPNTLHEWYPHDNAPVNCIKFLDNYQVSDPDIPYWRFLLTAAKQTQEIKIWCTVKWNCLQSLSFHMNPMSPLNNHSIPPQMKLAVDQTGNYIMITDINRRVLYCLECCSEFGESEQGPFRNGDCSIRSINVCLIDTPILSFHMSAVKGITMMSAEEPPRRRRGVQIQSFTLHQSNLYKLQSRILHHKSFLSEVPNSGGGTPSGLLSPQRVLSPGVSGDELKYCVKQIYSPKSRLSDSEEPKKRSRSKTPSRRNKSKSPARKMSQDSSLGSEKKSPQKEENINDMSSIMEKLKNQPRRQSNSSTSTNGAIESTTGLDADKPVESAIQSEATSTEIPVSFASDEDKKSIGDSKSEPEEASQGSQPAFLDKLFGKKTLPEPEIPIQPLPEPESPKIEPEPKSEKPPSLLESIFSQASKKGKGVVTLESDSTLTNITPINMQEESELHEPELTPRESEIKEDPIAAMNNILQTLKQQTEGKTKSPEVPHELPQMPSKLDAASNKVVLIFGDQILSDLNRIIEPLKYNCEIHMLDGALTKNIKKYVTEMGTRKDAEVVIFHVGTNDVSAKTTESQFNTDLMLLFGAARTAFPNAKLCASSVLQRHDEFASKVVKFNSEALKQCEVCYVEFLDNNKIFMKIQNFAYHNNPSECVALNEQGKYNLWIHFLCFIEDHVKEGNVFEAPKFIEGPRLSPKLPKDGIEVRNLTPVCEDRDEPPEIESDNEAPQIPEEPRVEGDGSKKPIPGRDGNADGSQSPLPPTPTSLMPQRQHQTPVPQVHLVNGNSNHGEINTLVMMMKKQSEDIEALRTEMRRNQRNSQETMTRLNQDMRASHEKIDQLKPTLQKHTEKVIQASSPGMMQAMSKSMEQTIKHVYQSSLVKTSIPQFERATKEMFDQLSTAFNRGQEEYLSRTEKMVEKRVKAEINAIEGTVASAEDPNGRLSANLSANISQTLQNQLLSDLNKQMARNTQEQNQLMTRTFAQLRQQLIMDIQKMLDNHTNRLDNKVEDAIARAQTPAPVHVDENADVRDKIRALVNGEKYNEAFTAALMQSNLSLVVDTIESVDPSKIFSPDAGPNGTCLEQNIILSLISQLAQDLGTKSALKLSYLQDAILTLNFLHPSSQHLPQVLGELQQKIVQFTQLNPRDPATRGFKMLNMSVNGIIKELGATGLRNAGFN</sequence>
<gene>
    <name evidence="12" type="ORF">GSOID_T00000651001</name>
</gene>
<comment type="subcellular location">
    <subcellularLocation>
        <location evidence="1">Cytoplasm</location>
        <location evidence="1">P-body</location>
    </subcellularLocation>
</comment>
<dbReference type="Gene3D" id="1.10.220.100">
    <property type="entry name" value="conserved c-terminal region of ge- 1"/>
    <property type="match status" value="1"/>
</dbReference>
<dbReference type="Gene3D" id="2.130.10.10">
    <property type="entry name" value="YVTN repeat-like/Quinoprotein amine dehydrogenase"/>
    <property type="match status" value="2"/>
</dbReference>
<feature type="region of interest" description="Disordered" evidence="9">
    <location>
        <begin position="969"/>
        <end position="1046"/>
    </location>
</feature>
<dbReference type="InterPro" id="IPR049404">
    <property type="entry name" value="EDC4_C"/>
</dbReference>
<dbReference type="InterPro" id="IPR001680">
    <property type="entry name" value="WD40_rpt"/>
</dbReference>
<dbReference type="Proteomes" id="UP000001307">
    <property type="component" value="Unassembled WGS sequence"/>
</dbReference>
<feature type="region of interest" description="Disordered" evidence="9">
    <location>
        <begin position="698"/>
        <end position="719"/>
    </location>
</feature>
<feature type="compositionally biased region" description="Basic and acidic residues" evidence="9">
    <location>
        <begin position="537"/>
        <end position="547"/>
    </location>
</feature>
<proteinExistence type="inferred from homology"/>
<evidence type="ECO:0000259" key="11">
    <source>
        <dbReference type="Pfam" id="PF21289"/>
    </source>
</evidence>
<evidence type="ECO:0000256" key="3">
    <source>
        <dbReference type="ARBA" id="ARBA00015762"/>
    </source>
</evidence>
<dbReference type="SUPFAM" id="SSF52266">
    <property type="entry name" value="SGNH hydrolase"/>
    <property type="match status" value="1"/>
</dbReference>
<evidence type="ECO:0000256" key="7">
    <source>
        <dbReference type="ARBA" id="ARBA00023054"/>
    </source>
</evidence>
<feature type="compositionally biased region" description="Basic and acidic residues" evidence="9">
    <location>
        <begin position="708"/>
        <end position="719"/>
    </location>
</feature>
<reference evidence="12" key="1">
    <citation type="journal article" date="2010" name="Science">
        <title>Plasticity of animal genome architecture unmasked by rapid evolution of a pelagic tunicate.</title>
        <authorList>
            <person name="Denoeud F."/>
            <person name="Henriet S."/>
            <person name="Mungpakdee S."/>
            <person name="Aury J.M."/>
            <person name="Da Silva C."/>
            <person name="Brinkmann H."/>
            <person name="Mikhaleva J."/>
            <person name="Olsen L.C."/>
            <person name="Jubin C."/>
            <person name="Canestro C."/>
            <person name="Bouquet J.M."/>
            <person name="Danks G."/>
            <person name="Poulain J."/>
            <person name="Campsteijn C."/>
            <person name="Adamski M."/>
            <person name="Cross I."/>
            <person name="Yadetie F."/>
            <person name="Muffato M."/>
            <person name="Louis A."/>
            <person name="Butcher S."/>
            <person name="Tsagkogeorga G."/>
            <person name="Konrad A."/>
            <person name="Singh S."/>
            <person name="Jensen M.F."/>
            <person name="Cong E.H."/>
            <person name="Eikeseth-Otteraa H."/>
            <person name="Noel B."/>
            <person name="Anthouard V."/>
            <person name="Porcel B.M."/>
            <person name="Kachouri-Lafond R."/>
            <person name="Nishino A."/>
            <person name="Ugolini M."/>
            <person name="Chourrout P."/>
            <person name="Nishida H."/>
            <person name="Aasland R."/>
            <person name="Huzurbazar S."/>
            <person name="Westhof E."/>
            <person name="Delsuc F."/>
            <person name="Lehrach H."/>
            <person name="Reinhardt R."/>
            <person name="Weissenbach J."/>
            <person name="Roy S.W."/>
            <person name="Artiguenave F."/>
            <person name="Postlethwait J.H."/>
            <person name="Manak J.R."/>
            <person name="Thompson E.M."/>
            <person name="Jaillon O."/>
            <person name="Du Pasquier L."/>
            <person name="Boudinot P."/>
            <person name="Liberles D.A."/>
            <person name="Volff J.N."/>
            <person name="Philippe H."/>
            <person name="Lenhard B."/>
            <person name="Roest Crollius H."/>
            <person name="Wincker P."/>
            <person name="Chourrout D."/>
        </authorList>
    </citation>
    <scope>NUCLEOTIDE SEQUENCE [LARGE SCALE GENOMIC DNA]</scope>
</reference>
<dbReference type="GO" id="GO:0031087">
    <property type="term" value="P:deadenylation-independent decapping of nuclear-transcribed mRNA"/>
    <property type="evidence" value="ECO:0007669"/>
    <property type="project" value="InterPro"/>
</dbReference>
<feature type="compositionally biased region" description="Polar residues" evidence="9">
    <location>
        <begin position="563"/>
        <end position="581"/>
    </location>
</feature>
<dbReference type="PROSITE" id="PS50294">
    <property type="entry name" value="WD_REPEATS_REGION"/>
    <property type="match status" value="1"/>
</dbReference>
<evidence type="ECO:0000256" key="1">
    <source>
        <dbReference type="ARBA" id="ARBA00004201"/>
    </source>
</evidence>
<dbReference type="OrthoDB" id="21128at2759"/>
<evidence type="ECO:0000259" key="10">
    <source>
        <dbReference type="Pfam" id="PF16529"/>
    </source>
</evidence>
<dbReference type="Gene3D" id="6.10.140.270">
    <property type="match status" value="1"/>
</dbReference>
<feature type="compositionally biased region" description="Basic and acidic residues" evidence="9">
    <location>
        <begin position="608"/>
        <end position="621"/>
    </location>
</feature>
<dbReference type="InterPro" id="IPR036322">
    <property type="entry name" value="WD40_repeat_dom_sf"/>
</dbReference>
<evidence type="ECO:0000256" key="8">
    <source>
        <dbReference type="PROSITE-ProRule" id="PRU00221"/>
    </source>
</evidence>
<dbReference type="InterPro" id="IPR032401">
    <property type="entry name" value="EDC4_WD40"/>
</dbReference>
<feature type="compositionally biased region" description="Acidic residues" evidence="9">
    <location>
        <begin position="974"/>
        <end position="985"/>
    </location>
</feature>
<dbReference type="InterPro" id="IPR015943">
    <property type="entry name" value="WD40/YVTN_repeat-like_dom_sf"/>
</dbReference>
<dbReference type="Pfam" id="PF21289">
    <property type="entry name" value="EDC4_C"/>
    <property type="match status" value="1"/>
</dbReference>
<protein>
    <recommendedName>
        <fullName evidence="3">Enhancer of mRNA-decapping protein 4</fullName>
    </recommendedName>
</protein>
<evidence type="ECO:0000256" key="2">
    <source>
        <dbReference type="ARBA" id="ARBA00009639"/>
    </source>
</evidence>
<evidence type="ECO:0000313" key="12">
    <source>
        <dbReference type="EMBL" id="CBY20649.1"/>
    </source>
</evidence>
<feature type="compositionally biased region" description="Polar residues" evidence="9">
    <location>
        <begin position="591"/>
        <end position="601"/>
    </location>
</feature>
<evidence type="ECO:0000256" key="4">
    <source>
        <dbReference type="ARBA" id="ARBA00022490"/>
    </source>
</evidence>
<dbReference type="InterPro" id="IPR036514">
    <property type="entry name" value="SGNH_hydro_sf"/>
</dbReference>
<evidence type="ECO:0000256" key="5">
    <source>
        <dbReference type="ARBA" id="ARBA00022574"/>
    </source>
</evidence>
<feature type="repeat" description="WD" evidence="8">
    <location>
        <begin position="225"/>
        <end position="257"/>
    </location>
</feature>
<dbReference type="InParanoid" id="E4WSB6"/>
<feature type="compositionally biased region" description="Pro residues" evidence="9">
    <location>
        <begin position="645"/>
        <end position="655"/>
    </location>
</feature>
<evidence type="ECO:0000256" key="6">
    <source>
        <dbReference type="ARBA" id="ARBA00022737"/>
    </source>
</evidence>
<keyword evidence="4" id="KW-0963">Cytoplasm</keyword>
<feature type="compositionally biased region" description="Basic residues" evidence="9">
    <location>
        <begin position="509"/>
        <end position="526"/>
    </location>
</feature>
<keyword evidence="5 8" id="KW-0853">WD repeat</keyword>
<dbReference type="FunCoup" id="E4WSB6">
    <property type="interactions" value="325"/>
</dbReference>
<evidence type="ECO:0000313" key="13">
    <source>
        <dbReference type="Proteomes" id="UP000001307"/>
    </source>
</evidence>
<dbReference type="EMBL" id="FN653015">
    <property type="protein sequence ID" value="CBY20649.1"/>
    <property type="molecule type" value="Genomic_DNA"/>
</dbReference>
<keyword evidence="7" id="KW-0175">Coiled coil</keyword>
<organism evidence="12">
    <name type="scientific">Oikopleura dioica</name>
    <name type="common">Tunicate</name>
    <dbReference type="NCBI Taxonomy" id="34765"/>
    <lineage>
        <taxon>Eukaryota</taxon>
        <taxon>Metazoa</taxon>
        <taxon>Chordata</taxon>
        <taxon>Tunicata</taxon>
        <taxon>Appendicularia</taxon>
        <taxon>Copelata</taxon>
        <taxon>Oikopleuridae</taxon>
        <taxon>Oikopleura</taxon>
    </lineage>
</organism>
<accession>E4WSB6</accession>
<keyword evidence="6" id="KW-0677">Repeat</keyword>
<name>E4WSB6_OIKDI</name>
<keyword evidence="13" id="KW-1185">Reference proteome</keyword>
<dbReference type="Gene3D" id="3.40.50.1110">
    <property type="entry name" value="SGNH hydrolase"/>
    <property type="match status" value="1"/>
</dbReference>
<dbReference type="SUPFAM" id="SSF50978">
    <property type="entry name" value="WD40 repeat-like"/>
    <property type="match status" value="1"/>
</dbReference>
<dbReference type="PANTHER" id="PTHR15598">
    <property type="entry name" value="ENHANCER OF MRNA-DECAPPING PROTEIN 4"/>
    <property type="match status" value="1"/>
</dbReference>
<dbReference type="PANTHER" id="PTHR15598:SF5">
    <property type="entry name" value="ENHANCER OF MRNA-DECAPPING PROTEIN 4"/>
    <property type="match status" value="1"/>
</dbReference>
<feature type="domain" description="Enhancer of mRNA-decapping protein 4 WD40 repeat region" evidence="10">
    <location>
        <begin position="38"/>
        <end position="375"/>
    </location>
</feature>
<dbReference type="InterPro" id="IPR044938">
    <property type="entry name" value="EDC4_C_sf"/>
</dbReference>
<evidence type="ECO:0000256" key="9">
    <source>
        <dbReference type="SAM" id="MobiDB-lite"/>
    </source>
</evidence>
<feature type="region of interest" description="Disordered" evidence="9">
    <location>
        <begin position="498"/>
        <end position="670"/>
    </location>
</feature>
<dbReference type="PROSITE" id="PS50082">
    <property type="entry name" value="WD_REPEATS_2"/>
    <property type="match status" value="1"/>
</dbReference>
<feature type="domain" description="Enhancer of mRNA-decapping protein 4 C-terminal" evidence="11">
    <location>
        <begin position="1292"/>
        <end position="1415"/>
    </location>
</feature>
<dbReference type="Pfam" id="PF16529">
    <property type="entry name" value="Ge1_WD40"/>
    <property type="match status" value="1"/>
</dbReference>
<dbReference type="InterPro" id="IPR045152">
    <property type="entry name" value="EDC4-like"/>
</dbReference>
<feature type="compositionally biased region" description="Basic and acidic residues" evidence="9">
    <location>
        <begin position="992"/>
        <end position="1002"/>
    </location>
</feature>
<dbReference type="GO" id="GO:0000932">
    <property type="term" value="C:P-body"/>
    <property type="evidence" value="ECO:0007669"/>
    <property type="project" value="UniProtKB-SubCell"/>
</dbReference>
<dbReference type="SMART" id="SM00320">
    <property type="entry name" value="WD40"/>
    <property type="match status" value="3"/>
</dbReference>